<keyword evidence="3" id="KW-1185">Reference proteome</keyword>
<organism evidence="2 3">
    <name type="scientific">Ceratocystis lukuohia</name>
    <dbReference type="NCBI Taxonomy" id="2019550"/>
    <lineage>
        <taxon>Eukaryota</taxon>
        <taxon>Fungi</taxon>
        <taxon>Dikarya</taxon>
        <taxon>Ascomycota</taxon>
        <taxon>Pezizomycotina</taxon>
        <taxon>Sordariomycetes</taxon>
        <taxon>Hypocreomycetidae</taxon>
        <taxon>Microascales</taxon>
        <taxon>Ceratocystidaceae</taxon>
        <taxon>Ceratocystis</taxon>
    </lineage>
</organism>
<accession>A0ABR4M9X3</accession>
<sequence length="231" mass="25402">MFFSDKGCTKTCTVWEVANAIAADNISGSIKTGRDEEELIDATYGYKNPCEALIKEAKREFPGREMIILSIGTGVNNVVKISDSSEALATALREIAATSKRSELRLQSDYGDSGVYHRFNVEKGLGDTESLTSLEPGAISAHTRNYIREHENSILDFVDAFTYANSLPLPQAEERAISSFTLPHEEQSKTSNGTKCPPTIRNHTDRKKYPPGSHFALRNYGDHGVLGLGEK</sequence>
<feature type="region of interest" description="Disordered" evidence="1">
    <location>
        <begin position="184"/>
        <end position="214"/>
    </location>
</feature>
<evidence type="ECO:0000313" key="2">
    <source>
        <dbReference type="EMBL" id="KAL2885073.1"/>
    </source>
</evidence>
<evidence type="ECO:0000256" key="1">
    <source>
        <dbReference type="SAM" id="MobiDB-lite"/>
    </source>
</evidence>
<name>A0ABR4M9X3_9PEZI</name>
<dbReference type="Proteomes" id="UP001610728">
    <property type="component" value="Unassembled WGS sequence"/>
</dbReference>
<dbReference type="EMBL" id="JABSNW010000008">
    <property type="protein sequence ID" value="KAL2885073.1"/>
    <property type="molecule type" value="Genomic_DNA"/>
</dbReference>
<dbReference type="Gene3D" id="3.40.1090.10">
    <property type="entry name" value="Cytosolic phospholipase A2 catalytic domain"/>
    <property type="match status" value="1"/>
</dbReference>
<proteinExistence type="predicted"/>
<reference evidence="2 3" key="1">
    <citation type="submission" date="2020-05" db="EMBL/GenBank/DDBJ databases">
        <title>Ceratocystis lukuohia genome.</title>
        <authorList>
            <person name="Harrington T.C."/>
            <person name="Kim K."/>
            <person name="Mayers C.G."/>
        </authorList>
    </citation>
    <scope>NUCLEOTIDE SEQUENCE [LARGE SCALE GENOMIC DNA]</scope>
    <source>
        <strain evidence="2 3">C4212</strain>
    </source>
</reference>
<comment type="caution">
    <text evidence="2">The sequence shown here is derived from an EMBL/GenBank/DDBJ whole genome shotgun (WGS) entry which is preliminary data.</text>
</comment>
<evidence type="ECO:0000313" key="3">
    <source>
        <dbReference type="Proteomes" id="UP001610728"/>
    </source>
</evidence>
<dbReference type="GeneID" id="98120760"/>
<protein>
    <submittedName>
        <fullName evidence="2">Vegetative incompatibility protein HET-E-1</fullName>
    </submittedName>
</protein>
<gene>
    <name evidence="2" type="ORF">HOO65_080023</name>
</gene>
<dbReference type="RefSeq" id="XP_070856254.1">
    <property type="nucleotide sequence ID" value="XM_071004359.1"/>
</dbReference>